<evidence type="ECO:0000313" key="3">
    <source>
        <dbReference type="EMBL" id="KFM18515.1"/>
    </source>
</evidence>
<evidence type="ECO:0000313" key="4">
    <source>
        <dbReference type="Proteomes" id="UP000029387"/>
    </source>
</evidence>
<feature type="region of interest" description="Disordered" evidence="1">
    <location>
        <begin position="111"/>
        <end position="199"/>
    </location>
</feature>
<name>A0A087RYG1_9ARCH</name>
<gene>
    <name evidence="3" type="ORF">AAA799P11_01085</name>
</gene>
<dbReference type="AlphaFoldDB" id="A0A087RYG1"/>
<sequence length="370" mass="41793">MDKWADYLISEVSYDAQHLISVAIRHQDTEKGITKGTPVDRLTISSDIKNGISYITIYSGKNSWKKGYKIQTFSIGGNPFLRIDGNKVELDSLGDLPAVSNLKLEELDLSPEPVTEEPAPEPTPPSPKGSLPKESAEELPQELDLAPEPVTEEPAPEPEEEEATPEQLARLEQLEKQIQELESRPEPEPEEEEATPEQFEQLEELQKQIDELETKLVAKPVPTVQSEPEVEPVIEEYTEFNDLEDQIDELEDELILKLHPSSDEPTQEQISKVEELEKEIEKLESADIEHEIIQTLQKQNKKLNDIEKKLGKSSNETSESPSVEAYCVKCRTKRKIKNPEETTMKNGRPAIKGTCSTCNCKVFRIGKLKK</sequence>
<protein>
    <recommendedName>
        <fullName evidence="2">DUF5679 domain-containing protein</fullName>
    </recommendedName>
</protein>
<organism evidence="3 4">
    <name type="scientific">Marine Group I thaumarchaeote SCGC AAA799-P11</name>
    <dbReference type="NCBI Taxonomy" id="1502295"/>
    <lineage>
        <taxon>Archaea</taxon>
        <taxon>Nitrososphaerota</taxon>
        <taxon>Marine Group I</taxon>
    </lineage>
</organism>
<dbReference type="PATRIC" id="fig|1502295.3.peg.1047"/>
<evidence type="ECO:0000259" key="2">
    <source>
        <dbReference type="Pfam" id="PF18930"/>
    </source>
</evidence>
<dbReference type="Proteomes" id="UP000029387">
    <property type="component" value="Unassembled WGS sequence"/>
</dbReference>
<feature type="compositionally biased region" description="Acidic residues" evidence="1">
    <location>
        <begin position="188"/>
        <end position="199"/>
    </location>
</feature>
<dbReference type="EMBL" id="JOSZ01000017">
    <property type="protein sequence ID" value="KFM18515.1"/>
    <property type="molecule type" value="Genomic_DNA"/>
</dbReference>
<evidence type="ECO:0000256" key="1">
    <source>
        <dbReference type="SAM" id="MobiDB-lite"/>
    </source>
</evidence>
<dbReference type="InterPro" id="IPR044044">
    <property type="entry name" value="DUF5679"/>
</dbReference>
<comment type="caution">
    <text evidence="3">The sequence shown here is derived from an EMBL/GenBank/DDBJ whole genome shotgun (WGS) entry which is preliminary data.</text>
</comment>
<feature type="compositionally biased region" description="Basic and acidic residues" evidence="1">
    <location>
        <begin position="172"/>
        <end position="187"/>
    </location>
</feature>
<feature type="domain" description="DUF5679" evidence="2">
    <location>
        <begin position="326"/>
        <end position="365"/>
    </location>
</feature>
<proteinExistence type="predicted"/>
<accession>A0A087RYG1</accession>
<feature type="compositionally biased region" description="Acidic residues" evidence="1">
    <location>
        <begin position="150"/>
        <end position="164"/>
    </location>
</feature>
<dbReference type="Pfam" id="PF18930">
    <property type="entry name" value="DUF5679"/>
    <property type="match status" value="1"/>
</dbReference>
<keyword evidence="4" id="KW-1185">Reference proteome</keyword>
<reference evidence="3 4" key="1">
    <citation type="submission" date="2014-06" db="EMBL/GenBank/DDBJ databases">
        <authorList>
            <person name="Ngugi D.K."/>
            <person name="Blom J."/>
            <person name="Alam I."/>
            <person name="Rashid M."/>
            <person name="Baalawi W."/>
            <person name="Zhang G."/>
            <person name="Hikmawan T."/>
            <person name="Guan Y."/>
            <person name="Antunes A."/>
            <person name="Siam R."/>
            <person name="El-Dorry H."/>
            <person name="Bajic V."/>
            <person name="Stingl U."/>
        </authorList>
    </citation>
    <scope>NUCLEOTIDE SEQUENCE [LARGE SCALE GENOMIC DNA]</scope>
    <source>
        <strain evidence="3">SCGC AAA799-P11</strain>
    </source>
</reference>